<dbReference type="SMART" id="SM00198">
    <property type="entry name" value="SCP"/>
    <property type="match status" value="1"/>
</dbReference>
<dbReference type="PRINTS" id="PR00838">
    <property type="entry name" value="V5ALLERGEN"/>
</dbReference>
<evidence type="ECO:0000256" key="3">
    <source>
        <dbReference type="ARBA" id="ARBA00022525"/>
    </source>
</evidence>
<dbReference type="PANTHER" id="PTHR10334">
    <property type="entry name" value="CYSTEINE-RICH SECRETORY PROTEIN-RELATED"/>
    <property type="match status" value="1"/>
</dbReference>
<feature type="domain" description="SCP" evidence="7">
    <location>
        <begin position="58"/>
        <end position="217"/>
    </location>
</feature>
<dbReference type="SMR" id="A0A0A1WUT3"/>
<evidence type="ECO:0000313" key="8">
    <source>
        <dbReference type="EMBL" id="JAD02376.1"/>
    </source>
</evidence>
<dbReference type="InterPro" id="IPR002413">
    <property type="entry name" value="V5_allergen-like"/>
</dbReference>
<dbReference type="AlphaFoldDB" id="A0A0A1WUT3"/>
<sequence>MELAFILFATLLAFLDSAHSTDYCKPDLCRKGKHTACNNDGKFSEDCVNPREIQFTPVQKDALIQMHNEKRNTVAGGDTKLKPACRMATMDWDDELASLAMLHAKRCEIDHDPCRNTDTFLHSGQNIAWMNFYGTPNITIMSKRSIDLWFNEIMDTEQAFVDKYPRGYNGPAIGHFTVMMADRNIRLGCGAVIYKEQGDNFEGFLLICNYATTNVIDFPIYKSCTEPATECKSGKNPVFRNLCSTSETYDVNNFV</sequence>
<dbReference type="InterPro" id="IPR035940">
    <property type="entry name" value="CAP_sf"/>
</dbReference>
<evidence type="ECO:0000256" key="6">
    <source>
        <dbReference type="SAM" id="SignalP"/>
    </source>
</evidence>
<evidence type="ECO:0000256" key="2">
    <source>
        <dbReference type="ARBA" id="ARBA00009923"/>
    </source>
</evidence>
<proteinExistence type="inferred from homology"/>
<feature type="chain" id="PRO_5001982676" description="Venom allergen-1" evidence="6">
    <location>
        <begin position="21"/>
        <end position="255"/>
    </location>
</feature>
<dbReference type="FunFam" id="3.40.33.10:FF:000007">
    <property type="entry name" value="Venom allergen"/>
    <property type="match status" value="1"/>
</dbReference>
<dbReference type="EMBL" id="GBXI01011916">
    <property type="protein sequence ID" value="JAD02376.1"/>
    <property type="molecule type" value="Transcribed_RNA"/>
</dbReference>
<name>A0A0A1WUT3_ZEUCU</name>
<reference evidence="8" key="1">
    <citation type="submission" date="2014-11" db="EMBL/GenBank/DDBJ databases">
        <authorList>
            <person name="Geib S."/>
        </authorList>
    </citation>
    <scope>NUCLEOTIDE SEQUENCE</scope>
</reference>
<feature type="signal peptide" evidence="6">
    <location>
        <begin position="1"/>
        <end position="20"/>
    </location>
</feature>
<dbReference type="GO" id="GO:0005576">
    <property type="term" value="C:extracellular region"/>
    <property type="evidence" value="ECO:0007669"/>
    <property type="project" value="UniProtKB-SubCell"/>
</dbReference>
<dbReference type="GeneID" id="105210026"/>
<evidence type="ECO:0000256" key="1">
    <source>
        <dbReference type="ARBA" id="ARBA00004613"/>
    </source>
</evidence>
<dbReference type="Gene3D" id="3.40.33.10">
    <property type="entry name" value="CAP"/>
    <property type="match status" value="1"/>
</dbReference>
<dbReference type="PIRSF" id="PIRSF038921">
    <property type="entry name" value="P14a"/>
    <property type="match status" value="1"/>
</dbReference>
<dbReference type="Pfam" id="PF00188">
    <property type="entry name" value="CAP"/>
    <property type="match status" value="1"/>
</dbReference>
<organism evidence="8">
    <name type="scientific">Zeugodacus cucurbitae</name>
    <name type="common">Melon fruit fly</name>
    <name type="synonym">Bactrocera cucurbitae</name>
    <dbReference type="NCBI Taxonomy" id="28588"/>
    <lineage>
        <taxon>Eukaryota</taxon>
        <taxon>Metazoa</taxon>
        <taxon>Ecdysozoa</taxon>
        <taxon>Arthropoda</taxon>
        <taxon>Hexapoda</taxon>
        <taxon>Insecta</taxon>
        <taxon>Pterygota</taxon>
        <taxon>Neoptera</taxon>
        <taxon>Endopterygota</taxon>
        <taxon>Diptera</taxon>
        <taxon>Brachycera</taxon>
        <taxon>Muscomorpha</taxon>
        <taxon>Tephritoidea</taxon>
        <taxon>Tephritidae</taxon>
        <taxon>Zeugodacus</taxon>
        <taxon>Zeugodacus</taxon>
    </lineage>
</organism>
<dbReference type="OrthoDB" id="414826at2759"/>
<evidence type="ECO:0000256" key="5">
    <source>
        <dbReference type="ARBA" id="ARBA00068306"/>
    </source>
</evidence>
<comment type="similarity">
    <text evidence="2">Belongs to the CRISP family.</text>
</comment>
<keyword evidence="4 6" id="KW-0732">Signal</keyword>
<comment type="subcellular location">
    <subcellularLocation>
        <location evidence="1">Secreted</location>
    </subcellularLocation>
</comment>
<dbReference type="CDD" id="cd05380">
    <property type="entry name" value="CAP_euk"/>
    <property type="match status" value="1"/>
</dbReference>
<evidence type="ECO:0000256" key="4">
    <source>
        <dbReference type="ARBA" id="ARBA00022729"/>
    </source>
</evidence>
<dbReference type="InterPro" id="IPR034763">
    <property type="entry name" value="P14a_insect"/>
</dbReference>
<dbReference type="InterPro" id="IPR001283">
    <property type="entry name" value="CRISP-related"/>
</dbReference>
<dbReference type="SUPFAM" id="SSF55797">
    <property type="entry name" value="PR-1-like"/>
    <property type="match status" value="1"/>
</dbReference>
<evidence type="ECO:0000259" key="7">
    <source>
        <dbReference type="SMART" id="SM00198"/>
    </source>
</evidence>
<protein>
    <recommendedName>
        <fullName evidence="5">Venom allergen-1</fullName>
    </recommendedName>
</protein>
<keyword evidence="3" id="KW-0964">Secreted</keyword>
<reference evidence="8" key="2">
    <citation type="journal article" date="2015" name="Gigascience">
        <title>Reconstructing a comprehensive transcriptome assembly of a white-pupal translocated strain of the pest fruit fly Bactrocera cucurbitae.</title>
        <authorList>
            <person name="Sim S.B."/>
            <person name="Calla B."/>
            <person name="Hall B."/>
            <person name="DeRego T."/>
            <person name="Geib S.M."/>
        </authorList>
    </citation>
    <scope>NUCLEOTIDE SEQUENCE</scope>
</reference>
<dbReference type="InterPro" id="IPR014044">
    <property type="entry name" value="CAP_dom"/>
</dbReference>
<gene>
    <name evidence="8" type="primary">VA3_12</name>
    <name evidence="8" type="ORF">g.3693</name>
</gene>
<accession>A0A0A1WUT3</accession>